<dbReference type="SMART" id="SM00487">
    <property type="entry name" value="DEXDc"/>
    <property type="match status" value="1"/>
</dbReference>
<dbReference type="Pfam" id="PF00271">
    <property type="entry name" value="Helicase_C"/>
    <property type="match status" value="1"/>
</dbReference>
<dbReference type="EMBL" id="MW117965">
    <property type="protein sequence ID" value="QPB07946.1"/>
    <property type="molecule type" value="Genomic_DNA"/>
</dbReference>
<dbReference type="PANTHER" id="PTHR47396:SF1">
    <property type="entry name" value="ATP-DEPENDENT HELICASE IRC3-RELATED"/>
    <property type="match status" value="1"/>
</dbReference>
<accession>A0A873WF33</accession>
<dbReference type="GeneID" id="77946642"/>
<dbReference type="InterPro" id="IPR014001">
    <property type="entry name" value="Helicase_ATP-bd"/>
</dbReference>
<dbReference type="Gene3D" id="3.40.50.300">
    <property type="entry name" value="P-loop containing nucleotide triphosphate hydrolases"/>
    <property type="match status" value="2"/>
</dbReference>
<dbReference type="GO" id="GO:0004386">
    <property type="term" value="F:helicase activity"/>
    <property type="evidence" value="ECO:0007669"/>
    <property type="project" value="UniProtKB-KW"/>
</dbReference>
<keyword evidence="3" id="KW-1185">Reference proteome</keyword>
<dbReference type="GO" id="GO:0003677">
    <property type="term" value="F:DNA binding"/>
    <property type="evidence" value="ECO:0007669"/>
    <property type="project" value="InterPro"/>
</dbReference>
<protein>
    <submittedName>
        <fullName evidence="2">DNA helicase</fullName>
    </submittedName>
</protein>
<dbReference type="GO" id="GO:0005524">
    <property type="term" value="F:ATP binding"/>
    <property type="evidence" value="ECO:0007669"/>
    <property type="project" value="InterPro"/>
</dbReference>
<dbReference type="SUPFAM" id="SSF52540">
    <property type="entry name" value="P-loop containing nucleoside triphosphate hydrolases"/>
    <property type="match status" value="1"/>
</dbReference>
<evidence type="ECO:0000313" key="3">
    <source>
        <dbReference type="Proteomes" id="UP000663144"/>
    </source>
</evidence>
<dbReference type="KEGG" id="vg:77946642"/>
<name>A0A873WF33_9CAUD</name>
<keyword evidence="2" id="KW-0067">ATP-binding</keyword>
<dbReference type="InterPro" id="IPR001650">
    <property type="entry name" value="Helicase_C-like"/>
</dbReference>
<keyword evidence="2" id="KW-0547">Nucleotide-binding</keyword>
<dbReference type="RefSeq" id="YP_010670437.1">
    <property type="nucleotide sequence ID" value="NC_070964.1"/>
</dbReference>
<dbReference type="PROSITE" id="PS51192">
    <property type="entry name" value="HELICASE_ATP_BIND_1"/>
    <property type="match status" value="1"/>
</dbReference>
<proteinExistence type="predicted"/>
<dbReference type="GO" id="GO:0016787">
    <property type="term" value="F:hydrolase activity"/>
    <property type="evidence" value="ECO:0007669"/>
    <property type="project" value="InterPro"/>
</dbReference>
<dbReference type="InterPro" id="IPR006935">
    <property type="entry name" value="Helicase/UvrB_N"/>
</dbReference>
<keyword evidence="2" id="KW-0347">Helicase</keyword>
<organism evidence="2 3">
    <name type="scientific">Synechococcus phage S-H38</name>
    <dbReference type="NCBI Taxonomy" id="2783673"/>
    <lineage>
        <taxon>Viruses</taxon>
        <taxon>Duplodnaviria</taxon>
        <taxon>Heunggongvirae</taxon>
        <taxon>Uroviricota</taxon>
        <taxon>Caudoviricetes</taxon>
        <taxon>Pantevenvirales</taxon>
        <taxon>Kyanoviridae</taxon>
        <taxon>Yellowseavirus</taxon>
        <taxon>Yellowseavirus thirtyeight</taxon>
    </lineage>
</organism>
<reference evidence="2" key="1">
    <citation type="submission" date="2020-10" db="EMBL/GenBank/DDBJ databases">
        <title>The Isolation and Genome Sequence of a Novel Cyanophage S-H38 from the Yellow Sea, China.</title>
        <authorList>
            <person name="Jiang T."/>
        </authorList>
    </citation>
    <scope>NUCLEOTIDE SEQUENCE</scope>
</reference>
<keyword evidence="2" id="KW-0378">Hydrolase</keyword>
<dbReference type="Pfam" id="PF04851">
    <property type="entry name" value="ResIII"/>
    <property type="match status" value="1"/>
</dbReference>
<dbReference type="Proteomes" id="UP000663144">
    <property type="component" value="Segment"/>
</dbReference>
<evidence type="ECO:0000313" key="2">
    <source>
        <dbReference type="EMBL" id="QPB07946.1"/>
    </source>
</evidence>
<dbReference type="InterPro" id="IPR050742">
    <property type="entry name" value="Helicase_Restrict-Modif_Enz"/>
</dbReference>
<dbReference type="InterPro" id="IPR027417">
    <property type="entry name" value="P-loop_NTPase"/>
</dbReference>
<dbReference type="PANTHER" id="PTHR47396">
    <property type="entry name" value="TYPE I RESTRICTION ENZYME ECOKI R PROTEIN"/>
    <property type="match status" value="1"/>
</dbReference>
<feature type="domain" description="Helicase ATP-binding" evidence="1">
    <location>
        <begin position="13"/>
        <end position="186"/>
    </location>
</feature>
<evidence type="ECO:0000259" key="1">
    <source>
        <dbReference type="PROSITE" id="PS51192"/>
    </source>
</evidence>
<sequence length="415" mass="46056">MTLTLRPHQSRALDALQENNLGQILVPTGGGKTLIMIQDLKRRFVDFATPQVAVVVAPRILLANQLCAEFSEYIDNANMIHVHSGETHHFKTTKSERIKLAVEMCKTVGAHCIIFTTYHSLGRIVDAGIDVNVAYFDEAHNSTQKSHFVATAATSLAADSAYFFTATPKHHRDPSANGMNNQTIYGKVIESVRAQELIDGGCIIPPQVSTYKVDLVRNRATAAEADRNMIVDILDNIEQDNPKVLVSAPSTKVMWNMLTRSDVLSELEERGFDVLHITSKHGAYVNKTKVNREKFFDTLTEWGKDPNRKFVLLHYSILSEGINVHGLTHCIMLRQMPIIEMAQTVGRVIRMNKDDAQDIASGKIPAGACHLYRKQFGEVIVPVFTNYGSAIAKRLQGVVDCIFAKGMPAVSTITR</sequence>